<dbReference type="Gene3D" id="2.20.100.10">
    <property type="entry name" value="Thrombospondin type-1 (TSP1) repeat"/>
    <property type="match status" value="4"/>
</dbReference>
<dbReference type="SMART" id="SM00004">
    <property type="entry name" value="NL"/>
    <property type="match status" value="2"/>
</dbReference>
<dbReference type="InterPro" id="IPR000800">
    <property type="entry name" value="Notch_dom"/>
</dbReference>
<proteinExistence type="predicted"/>
<dbReference type="AlphaFoldDB" id="A0A0G4G235"/>
<evidence type="ECO:0000313" key="7">
    <source>
        <dbReference type="EMBL" id="CEM22040.1"/>
    </source>
</evidence>
<dbReference type="Proteomes" id="UP000041254">
    <property type="component" value="Unassembled WGS sequence"/>
</dbReference>
<keyword evidence="2" id="KW-0677">Repeat</keyword>
<dbReference type="FunFam" id="2.20.100.10:FF:000019">
    <property type="entry name" value="Thrombospondin type 1 domain containing 7A"/>
    <property type="match status" value="1"/>
</dbReference>
<dbReference type="PROSITE" id="PS50092">
    <property type="entry name" value="TSP1"/>
    <property type="match status" value="4"/>
</dbReference>
<dbReference type="InterPro" id="IPR000922">
    <property type="entry name" value="Lectin_gal-bd_dom"/>
</dbReference>
<gene>
    <name evidence="7" type="ORF">Vbra_3106</name>
</gene>
<evidence type="ECO:0000256" key="2">
    <source>
        <dbReference type="ARBA" id="ARBA00022737"/>
    </source>
</evidence>
<dbReference type="OrthoDB" id="446173at2759"/>
<evidence type="ECO:0000256" key="1">
    <source>
        <dbReference type="ARBA" id="ARBA00022729"/>
    </source>
</evidence>
<keyword evidence="1" id="KW-0732">Signal</keyword>
<evidence type="ECO:0000256" key="4">
    <source>
        <dbReference type="ARBA" id="ARBA00023180"/>
    </source>
</evidence>
<keyword evidence="3" id="KW-1015">Disulfide bond</keyword>
<dbReference type="PANTHER" id="PTHR20920:SF5">
    <property type="entry name" value="SMB DOMAIN-CONTAINING PROTEIN"/>
    <property type="match status" value="1"/>
</dbReference>
<protein>
    <recommendedName>
        <fullName evidence="6">SUEL-type lectin domain-containing protein</fullName>
    </recommendedName>
</protein>
<dbReference type="InterPro" id="IPR036383">
    <property type="entry name" value="TSP1_rpt_sf"/>
</dbReference>
<dbReference type="PhylomeDB" id="A0A0G4G235"/>
<dbReference type="VEuPathDB" id="CryptoDB:Vbra_3106"/>
<evidence type="ECO:0000256" key="5">
    <source>
        <dbReference type="SAM" id="MobiDB-lite"/>
    </source>
</evidence>
<evidence type="ECO:0000256" key="3">
    <source>
        <dbReference type="ARBA" id="ARBA00023157"/>
    </source>
</evidence>
<accession>A0A0G4G235</accession>
<dbReference type="STRING" id="1169540.A0A0G4G235"/>
<dbReference type="SMART" id="SM00209">
    <property type="entry name" value="TSP1"/>
    <property type="match status" value="4"/>
</dbReference>
<keyword evidence="4" id="KW-0325">Glycoprotein</keyword>
<dbReference type="FunFam" id="2.20.100.10:FF:000031">
    <property type="entry name" value="Thrombospondin type 1 domain containing 7A"/>
    <property type="match status" value="1"/>
</dbReference>
<feature type="domain" description="SUEL-type lectin" evidence="6">
    <location>
        <begin position="503"/>
        <end position="589"/>
    </location>
</feature>
<dbReference type="InParanoid" id="A0A0G4G235"/>
<reference evidence="7 8" key="1">
    <citation type="submission" date="2014-11" db="EMBL/GenBank/DDBJ databases">
        <authorList>
            <person name="Zhu J."/>
            <person name="Qi W."/>
            <person name="Song R."/>
        </authorList>
    </citation>
    <scope>NUCLEOTIDE SEQUENCE [LARGE SCALE GENOMIC DNA]</scope>
</reference>
<dbReference type="InterPro" id="IPR044004">
    <property type="entry name" value="TSP1_spondin_dom"/>
</dbReference>
<dbReference type="Pfam" id="PF02140">
    <property type="entry name" value="SUEL_Lectin"/>
    <property type="match status" value="1"/>
</dbReference>
<organism evidence="7 8">
    <name type="scientific">Vitrella brassicaformis (strain CCMP3155)</name>
    <dbReference type="NCBI Taxonomy" id="1169540"/>
    <lineage>
        <taxon>Eukaryota</taxon>
        <taxon>Sar</taxon>
        <taxon>Alveolata</taxon>
        <taxon>Colpodellida</taxon>
        <taxon>Vitrellaceae</taxon>
        <taxon>Vitrella</taxon>
    </lineage>
</organism>
<evidence type="ECO:0000259" key="6">
    <source>
        <dbReference type="PROSITE" id="PS50228"/>
    </source>
</evidence>
<dbReference type="InterPro" id="IPR000884">
    <property type="entry name" value="TSP1_rpt"/>
</dbReference>
<feature type="compositionally biased region" description="Gly residues" evidence="5">
    <location>
        <begin position="1"/>
        <end position="11"/>
    </location>
</feature>
<dbReference type="FunFam" id="2.20.100.10:FF:000134">
    <property type="entry name" value="Uncharacterized protein"/>
    <property type="match status" value="2"/>
</dbReference>
<evidence type="ECO:0000313" key="8">
    <source>
        <dbReference type="Proteomes" id="UP000041254"/>
    </source>
</evidence>
<feature type="region of interest" description="Disordered" evidence="5">
    <location>
        <begin position="1"/>
        <end position="35"/>
    </location>
</feature>
<dbReference type="GO" id="GO:0030246">
    <property type="term" value="F:carbohydrate binding"/>
    <property type="evidence" value="ECO:0007669"/>
    <property type="project" value="InterPro"/>
</dbReference>
<dbReference type="EMBL" id="CDMY01000549">
    <property type="protein sequence ID" value="CEM22040.1"/>
    <property type="molecule type" value="Genomic_DNA"/>
</dbReference>
<dbReference type="Gene3D" id="3.30.300.320">
    <property type="match status" value="1"/>
</dbReference>
<dbReference type="PROSITE" id="PS50228">
    <property type="entry name" value="SUEL_LECTIN"/>
    <property type="match status" value="1"/>
</dbReference>
<feature type="region of interest" description="Disordered" evidence="5">
    <location>
        <begin position="406"/>
        <end position="426"/>
    </location>
</feature>
<dbReference type="Gene3D" id="4.10.470.20">
    <property type="match status" value="1"/>
</dbReference>
<dbReference type="Pfam" id="PF00066">
    <property type="entry name" value="Notch"/>
    <property type="match status" value="2"/>
</dbReference>
<dbReference type="PANTHER" id="PTHR20920">
    <property type="entry name" value="RPE-SPONDIN"/>
    <property type="match status" value="1"/>
</dbReference>
<dbReference type="SUPFAM" id="SSF82895">
    <property type="entry name" value="TSP-1 type 1 repeat"/>
    <property type="match status" value="4"/>
</dbReference>
<dbReference type="CDD" id="cd22823">
    <property type="entry name" value="Gal_Rha_Lectin"/>
    <property type="match status" value="1"/>
</dbReference>
<sequence length="589" mass="64473">MSRVARGGGGSSSHIRKITQRRRRLQASGSPSSIPSDCNGMCRSQDWYADGVCDMECFSEECGWDGADCAGMPRINAYQQQQTQDGTNRRDRRRRMQVGSNSVVIPETCFGDCRDLEWFNDTVCDFECYNYACEFDGGDCEPGLECTDLASYCKWNETCQSQDDGFGRCESLCSTIECSEEENEVCEVQRIPEGEPGAGSGVGKCVCAENYVRGDNDECFQVRDCAVGEWKDWGECSKSCEGGVKKRTREVTAEPQGGGEECPELEETAPCNDQPCPVACVVGDWSIWSPCSKDCGGGKRRRVREITTEPQHDGEECPPLSEEEDCNTEPCKTDCTVSDWSEWDKCSEECGGGTQSRTRTVVEPDQSGGAPCPELSEERACNEDPCAVDCKVGDWGNFSECSKSCGGGTRTRNRTVEVEPSDDGDQCPDLEETEECNTQPCDPCAGLSCGLNEECRRSSDNTTATCECTPPFTRASPEAECTKERPWDVFTFGPFCDGDWPTTVRCTDVSVTGGSTMEIWDAFYGRVENVPECPSDSGVTDCGSPSGLLQKLKDQCDGQGSCTVKADPEELGDECPGVEKYLTIDFRCN</sequence>
<keyword evidence="8" id="KW-1185">Reference proteome</keyword>
<dbReference type="InterPro" id="IPR043159">
    <property type="entry name" value="Lectin_gal-bd_sf"/>
</dbReference>
<name>A0A0G4G235_VITBC</name>
<dbReference type="Pfam" id="PF19028">
    <property type="entry name" value="TSP1_spondin"/>
    <property type="match status" value="4"/>
</dbReference>
<dbReference type="Gene3D" id="2.60.120.740">
    <property type="match status" value="1"/>
</dbReference>
<feature type="compositionally biased region" description="Basic residues" evidence="5">
    <location>
        <begin position="14"/>
        <end position="25"/>
    </location>
</feature>
<dbReference type="InterPro" id="IPR039942">
    <property type="entry name" value="SBSPO"/>
</dbReference>